<reference evidence="9" key="2">
    <citation type="submission" date="2021-04" db="EMBL/GenBank/DDBJ databases">
        <authorList>
            <person name="Gilroy R."/>
        </authorList>
    </citation>
    <scope>NUCLEOTIDE SEQUENCE</scope>
    <source>
        <strain evidence="9">ChiGjej1B1-98</strain>
    </source>
</reference>
<keyword evidence="4" id="KW-1003">Cell membrane</keyword>
<comment type="subcellular location">
    <subcellularLocation>
        <location evidence="1">Cell membrane</location>
        <topology evidence="1">Multi-pass membrane protein</topology>
    </subcellularLocation>
</comment>
<gene>
    <name evidence="9" type="ORF">H9830_01145</name>
</gene>
<evidence type="ECO:0000256" key="6">
    <source>
        <dbReference type="ARBA" id="ARBA00022989"/>
    </source>
</evidence>
<reference evidence="9" key="1">
    <citation type="journal article" date="2021" name="PeerJ">
        <title>Extensive microbial diversity within the chicken gut microbiome revealed by metagenomics and culture.</title>
        <authorList>
            <person name="Gilroy R."/>
            <person name="Ravi A."/>
            <person name="Getino M."/>
            <person name="Pursley I."/>
            <person name="Horton D.L."/>
            <person name="Alikhan N.F."/>
            <person name="Baker D."/>
            <person name="Gharbi K."/>
            <person name="Hall N."/>
            <person name="Watson M."/>
            <person name="Adriaenssens E.M."/>
            <person name="Foster-Nyarko E."/>
            <person name="Jarju S."/>
            <person name="Secka A."/>
            <person name="Antonio M."/>
            <person name="Oren A."/>
            <person name="Chaudhuri R.R."/>
            <person name="La Ragione R."/>
            <person name="Hildebrand F."/>
            <person name="Pallen M.J."/>
        </authorList>
    </citation>
    <scope>NUCLEOTIDE SEQUENCE</scope>
    <source>
        <strain evidence="9">ChiGjej1B1-98</strain>
    </source>
</reference>
<evidence type="ECO:0000313" key="10">
    <source>
        <dbReference type="Proteomes" id="UP000824005"/>
    </source>
</evidence>
<evidence type="ECO:0000313" key="9">
    <source>
        <dbReference type="EMBL" id="HIY64867.1"/>
    </source>
</evidence>
<evidence type="ECO:0000256" key="5">
    <source>
        <dbReference type="ARBA" id="ARBA00022692"/>
    </source>
</evidence>
<comment type="similarity">
    <text evidence="2">Belongs to the CPA3 antiporters (TC 2.A.63) subunit F family.</text>
</comment>
<evidence type="ECO:0000256" key="3">
    <source>
        <dbReference type="ARBA" id="ARBA00022448"/>
    </source>
</evidence>
<comment type="caution">
    <text evidence="9">The sequence shown here is derived from an EMBL/GenBank/DDBJ whole genome shotgun (WGS) entry which is preliminary data.</text>
</comment>
<keyword evidence="6 8" id="KW-1133">Transmembrane helix</keyword>
<dbReference type="EMBL" id="DXDC01000031">
    <property type="protein sequence ID" value="HIY64867.1"/>
    <property type="molecule type" value="Genomic_DNA"/>
</dbReference>
<sequence>MIIGLTIAGALISAALILCLVRLVQGPGAVDRVVATDVLLSLLVAALAIEAAINQHMHTIPLMVITSMLAFSSTVAMARFVAVRNDLVGRERQDLYPGAVEKTGPIAVVAPEESGEDNS</sequence>
<name>A0A9D1YSE7_9MICO</name>
<feature type="transmembrane region" description="Helical" evidence="8">
    <location>
        <begin position="33"/>
        <end position="53"/>
    </location>
</feature>
<dbReference type="Proteomes" id="UP000824005">
    <property type="component" value="Unassembled WGS sequence"/>
</dbReference>
<dbReference type="AlphaFoldDB" id="A0A9D1YSE7"/>
<dbReference type="GO" id="GO:0005886">
    <property type="term" value="C:plasma membrane"/>
    <property type="evidence" value="ECO:0007669"/>
    <property type="project" value="UniProtKB-SubCell"/>
</dbReference>
<evidence type="ECO:0000256" key="2">
    <source>
        <dbReference type="ARBA" id="ARBA00009212"/>
    </source>
</evidence>
<protein>
    <submittedName>
        <fullName evidence="9">Sodium:proton antiporter</fullName>
    </submittedName>
</protein>
<organism evidence="9 10">
    <name type="scientific">Candidatus Agrococcus pullicola</name>
    <dbReference type="NCBI Taxonomy" id="2838429"/>
    <lineage>
        <taxon>Bacteria</taxon>
        <taxon>Bacillati</taxon>
        <taxon>Actinomycetota</taxon>
        <taxon>Actinomycetes</taxon>
        <taxon>Micrococcales</taxon>
        <taxon>Microbacteriaceae</taxon>
        <taxon>Agrococcus</taxon>
    </lineage>
</organism>
<keyword evidence="7 8" id="KW-0472">Membrane</keyword>
<dbReference type="PANTHER" id="PTHR34702">
    <property type="entry name" value="NA(+)/H(+) ANTIPORTER SUBUNIT F1"/>
    <property type="match status" value="1"/>
</dbReference>
<dbReference type="Pfam" id="PF04066">
    <property type="entry name" value="MrpF_PhaF"/>
    <property type="match status" value="1"/>
</dbReference>
<proteinExistence type="inferred from homology"/>
<dbReference type="InterPro" id="IPR007208">
    <property type="entry name" value="MrpF/PhaF-like"/>
</dbReference>
<evidence type="ECO:0000256" key="8">
    <source>
        <dbReference type="SAM" id="Phobius"/>
    </source>
</evidence>
<dbReference type="PANTHER" id="PTHR34702:SF1">
    <property type="entry name" value="NA(+)_H(+) ANTIPORTER SUBUNIT F"/>
    <property type="match status" value="1"/>
</dbReference>
<feature type="transmembrane region" description="Helical" evidence="8">
    <location>
        <begin position="60"/>
        <end position="82"/>
    </location>
</feature>
<keyword evidence="5 8" id="KW-0812">Transmembrane</keyword>
<evidence type="ECO:0000256" key="1">
    <source>
        <dbReference type="ARBA" id="ARBA00004651"/>
    </source>
</evidence>
<accession>A0A9D1YSE7</accession>
<evidence type="ECO:0000256" key="4">
    <source>
        <dbReference type="ARBA" id="ARBA00022475"/>
    </source>
</evidence>
<keyword evidence="3" id="KW-0813">Transport</keyword>
<evidence type="ECO:0000256" key="7">
    <source>
        <dbReference type="ARBA" id="ARBA00023136"/>
    </source>
</evidence>
<dbReference type="GO" id="GO:0015385">
    <property type="term" value="F:sodium:proton antiporter activity"/>
    <property type="evidence" value="ECO:0007669"/>
    <property type="project" value="TreeGrafter"/>
</dbReference>